<proteinExistence type="predicted"/>
<dbReference type="InterPro" id="IPR052220">
    <property type="entry name" value="METTL25"/>
</dbReference>
<dbReference type="OrthoDB" id="10258156at2759"/>
<dbReference type="InterPro" id="IPR025714">
    <property type="entry name" value="Methyltranfer_dom"/>
</dbReference>
<accession>A0A9P0FGX7</accession>
<dbReference type="Proteomes" id="UP001154078">
    <property type="component" value="Chromosome 3"/>
</dbReference>
<keyword evidence="3" id="KW-1185">Reference proteome</keyword>
<evidence type="ECO:0000313" key="3">
    <source>
        <dbReference type="Proteomes" id="UP001154078"/>
    </source>
</evidence>
<reference evidence="2" key="1">
    <citation type="submission" date="2021-12" db="EMBL/GenBank/DDBJ databases">
        <authorList>
            <person name="King R."/>
        </authorList>
    </citation>
    <scope>NUCLEOTIDE SEQUENCE</scope>
</reference>
<dbReference type="AlphaFoldDB" id="A0A9P0FGX7"/>
<sequence length="342" mass="39250">MTSKKSHEVQVLSNIAAAVQKISKTSHIVDIGDGKGYLSSMLALNYKIPVLGVDASEINTNSAVDRVEKLSKVWNSLTTGEKSKKTSKDLYRQITKYVDEKIDFKDVVETVFLEKPTDISLVGLHTCGNLATASLRIFCARPEIKTICNVGCCYHFIAEQFEQNIKHVIPNKNKTSDFGFPMSQFLIDRQFVIGRSARMMAAQSVDRIFYNKELPSKTIFYRALLQIYMKINHPDVIIKDVGRFRKPASDFVDYTRKALKRLKLELDLSDEVLHEFYKEYECRCDELNVFYLIRCLLAPVIENLILLDRILFLHENGYENSFLVQLFDPVISPRCYSIIAFK</sequence>
<dbReference type="PANTHER" id="PTHR12496:SF9">
    <property type="entry name" value="METHYLTRANSFERASE-LIKE PROTEIN 25-RELATED"/>
    <property type="match status" value="1"/>
</dbReference>
<feature type="domain" description="Methyltransferase" evidence="1">
    <location>
        <begin position="4"/>
        <end position="160"/>
    </location>
</feature>
<dbReference type="Gene3D" id="3.40.50.150">
    <property type="entry name" value="Vaccinia Virus protein VP39"/>
    <property type="match status" value="1"/>
</dbReference>
<dbReference type="PANTHER" id="PTHR12496">
    <property type="entry name" value="CGI-41 METHYLTRANSFERASE"/>
    <property type="match status" value="1"/>
</dbReference>
<dbReference type="InterPro" id="IPR029063">
    <property type="entry name" value="SAM-dependent_MTases_sf"/>
</dbReference>
<evidence type="ECO:0000259" key="1">
    <source>
        <dbReference type="Pfam" id="PF13679"/>
    </source>
</evidence>
<protein>
    <recommendedName>
        <fullName evidence="1">Methyltransferase domain-containing protein</fullName>
    </recommendedName>
</protein>
<gene>
    <name evidence="2" type="ORF">MELIAE_LOCUS5061</name>
</gene>
<evidence type="ECO:0000313" key="2">
    <source>
        <dbReference type="EMBL" id="CAH0552937.1"/>
    </source>
</evidence>
<dbReference type="EMBL" id="OV121134">
    <property type="protein sequence ID" value="CAH0552937.1"/>
    <property type="molecule type" value="Genomic_DNA"/>
</dbReference>
<organism evidence="2 3">
    <name type="scientific">Brassicogethes aeneus</name>
    <name type="common">Rape pollen beetle</name>
    <name type="synonym">Meligethes aeneus</name>
    <dbReference type="NCBI Taxonomy" id="1431903"/>
    <lineage>
        <taxon>Eukaryota</taxon>
        <taxon>Metazoa</taxon>
        <taxon>Ecdysozoa</taxon>
        <taxon>Arthropoda</taxon>
        <taxon>Hexapoda</taxon>
        <taxon>Insecta</taxon>
        <taxon>Pterygota</taxon>
        <taxon>Neoptera</taxon>
        <taxon>Endopterygota</taxon>
        <taxon>Coleoptera</taxon>
        <taxon>Polyphaga</taxon>
        <taxon>Cucujiformia</taxon>
        <taxon>Nitidulidae</taxon>
        <taxon>Meligethinae</taxon>
        <taxon>Brassicogethes</taxon>
    </lineage>
</organism>
<dbReference type="SUPFAM" id="SSF53335">
    <property type="entry name" value="S-adenosyl-L-methionine-dependent methyltransferases"/>
    <property type="match status" value="1"/>
</dbReference>
<dbReference type="Pfam" id="PF13679">
    <property type="entry name" value="Methyltransf_32"/>
    <property type="match status" value="1"/>
</dbReference>
<name>A0A9P0FGX7_BRAAE</name>